<protein>
    <submittedName>
        <fullName evidence="1">Uncharacterized protein</fullName>
    </submittedName>
</protein>
<gene>
    <name evidence="1" type="ORF">AMST5_04210</name>
</gene>
<dbReference type="EMBL" id="OY288114">
    <property type="protein sequence ID" value="CAJ0892312.1"/>
    <property type="molecule type" value="Genomic_DNA"/>
</dbReference>
<sequence>MTSGAIASSFPEGDPTGYVRNASHRWHHVPLLKNYDGRAEA</sequence>
<evidence type="ECO:0000313" key="1">
    <source>
        <dbReference type="EMBL" id="CAJ0892312.1"/>
    </source>
</evidence>
<accession>A0AA48M593</accession>
<reference evidence="1" key="1">
    <citation type="submission" date="2023-07" db="EMBL/GenBank/DDBJ databases">
        <authorList>
            <person name="Pelsma A.J. K."/>
        </authorList>
    </citation>
    <scope>NUCLEOTIDE SEQUENCE</scope>
</reference>
<organism evidence="1">
    <name type="scientific">freshwater sediment metagenome</name>
    <dbReference type="NCBI Taxonomy" id="556182"/>
    <lineage>
        <taxon>unclassified sequences</taxon>
        <taxon>metagenomes</taxon>
        <taxon>ecological metagenomes</taxon>
    </lineage>
</organism>
<proteinExistence type="predicted"/>
<name>A0AA48M593_9ZZZZ</name>
<dbReference type="AlphaFoldDB" id="A0AA48M593"/>